<feature type="domain" description="DNA endonuclease activator Ctp1 C-terminal" evidence="5">
    <location>
        <begin position="19"/>
        <end position="142"/>
    </location>
</feature>
<dbReference type="OrthoDB" id="5801062at2759"/>
<dbReference type="InterPro" id="IPR033316">
    <property type="entry name" value="RBBP8-like"/>
</dbReference>
<dbReference type="InterPro" id="IPR013882">
    <property type="entry name" value="Ctp1_C"/>
</dbReference>
<evidence type="ECO:0000313" key="7">
    <source>
        <dbReference type="Proteomes" id="UP000053558"/>
    </source>
</evidence>
<comment type="caution">
    <text evidence="6">The sequence shown here is derived from an EMBL/GenBank/DDBJ whole genome shotgun (WGS) entry which is preliminary data.</text>
</comment>
<dbReference type="GO" id="GO:0010792">
    <property type="term" value="P:DNA double-strand break processing involved in repair via single-strand annealing"/>
    <property type="evidence" value="ECO:0007669"/>
    <property type="project" value="TreeGrafter"/>
</dbReference>
<evidence type="ECO:0000313" key="6">
    <source>
        <dbReference type="EMBL" id="EIW74925.1"/>
    </source>
</evidence>
<dbReference type="GO" id="GO:0005634">
    <property type="term" value="C:nucleus"/>
    <property type="evidence" value="ECO:0007669"/>
    <property type="project" value="UniProtKB-SubCell"/>
</dbReference>
<name>A0A5M3M807_CONPW</name>
<evidence type="ECO:0000256" key="3">
    <source>
        <dbReference type="ARBA" id="ARBA00023242"/>
    </source>
</evidence>
<dbReference type="KEGG" id="cput:CONPUDRAFT_66547"/>
<gene>
    <name evidence="6" type="ORF">CONPUDRAFT_66547</name>
</gene>
<reference evidence="7" key="1">
    <citation type="journal article" date="2012" name="Science">
        <title>The Paleozoic origin of enzymatic lignin decomposition reconstructed from 31 fungal genomes.</title>
        <authorList>
            <person name="Floudas D."/>
            <person name="Binder M."/>
            <person name="Riley R."/>
            <person name="Barry K."/>
            <person name="Blanchette R.A."/>
            <person name="Henrissat B."/>
            <person name="Martinez A.T."/>
            <person name="Otillar R."/>
            <person name="Spatafora J.W."/>
            <person name="Yadav J.S."/>
            <person name="Aerts A."/>
            <person name="Benoit I."/>
            <person name="Boyd A."/>
            <person name="Carlson A."/>
            <person name="Copeland A."/>
            <person name="Coutinho P.M."/>
            <person name="de Vries R.P."/>
            <person name="Ferreira P."/>
            <person name="Findley K."/>
            <person name="Foster B."/>
            <person name="Gaskell J."/>
            <person name="Glotzer D."/>
            <person name="Gorecki P."/>
            <person name="Heitman J."/>
            <person name="Hesse C."/>
            <person name="Hori C."/>
            <person name="Igarashi K."/>
            <person name="Jurgens J.A."/>
            <person name="Kallen N."/>
            <person name="Kersten P."/>
            <person name="Kohler A."/>
            <person name="Kuees U."/>
            <person name="Kumar T.K.A."/>
            <person name="Kuo A."/>
            <person name="LaButti K."/>
            <person name="Larrondo L.F."/>
            <person name="Lindquist E."/>
            <person name="Ling A."/>
            <person name="Lombard V."/>
            <person name="Lucas S."/>
            <person name="Lundell T."/>
            <person name="Martin R."/>
            <person name="McLaughlin D.J."/>
            <person name="Morgenstern I."/>
            <person name="Morin E."/>
            <person name="Murat C."/>
            <person name="Nagy L.G."/>
            <person name="Nolan M."/>
            <person name="Ohm R.A."/>
            <person name="Patyshakuliyeva A."/>
            <person name="Rokas A."/>
            <person name="Ruiz-Duenas F.J."/>
            <person name="Sabat G."/>
            <person name="Salamov A."/>
            <person name="Samejima M."/>
            <person name="Schmutz J."/>
            <person name="Slot J.C."/>
            <person name="St John F."/>
            <person name="Stenlid J."/>
            <person name="Sun H."/>
            <person name="Sun S."/>
            <person name="Syed K."/>
            <person name="Tsang A."/>
            <person name="Wiebenga A."/>
            <person name="Young D."/>
            <person name="Pisabarro A."/>
            <person name="Eastwood D.C."/>
            <person name="Martin F."/>
            <person name="Cullen D."/>
            <person name="Grigoriev I.V."/>
            <person name="Hibbett D.S."/>
        </authorList>
    </citation>
    <scope>NUCLEOTIDE SEQUENCE [LARGE SCALE GENOMIC DNA]</scope>
    <source>
        <strain evidence="7">RWD-64-598 SS2</strain>
    </source>
</reference>
<dbReference type="AlphaFoldDB" id="A0A5M3M807"/>
<dbReference type="PANTHER" id="PTHR15107">
    <property type="entry name" value="RETINOBLASTOMA BINDING PROTEIN 8"/>
    <property type="match status" value="1"/>
</dbReference>
<protein>
    <recommendedName>
        <fullName evidence="5">DNA endonuclease activator Ctp1 C-terminal domain-containing protein</fullName>
    </recommendedName>
</protein>
<evidence type="ECO:0000256" key="2">
    <source>
        <dbReference type="ARBA" id="ARBA00022763"/>
    </source>
</evidence>
<dbReference type="PANTHER" id="PTHR15107:SF0">
    <property type="entry name" value="DNA ENDONUCLEASE ACTIVATOR CTP1 C-TERMINAL DOMAIN-CONTAINING PROTEIN"/>
    <property type="match status" value="1"/>
</dbReference>
<proteinExistence type="predicted"/>
<evidence type="ECO:0000256" key="4">
    <source>
        <dbReference type="SAM" id="MobiDB-lite"/>
    </source>
</evidence>
<dbReference type="OMA" id="MINPDAN"/>
<keyword evidence="2" id="KW-0227">DNA damage</keyword>
<dbReference type="GeneID" id="19208509"/>
<evidence type="ECO:0000259" key="5">
    <source>
        <dbReference type="Pfam" id="PF08573"/>
    </source>
</evidence>
<feature type="non-terminal residue" evidence="6">
    <location>
        <position position="1"/>
    </location>
</feature>
<feature type="region of interest" description="Disordered" evidence="4">
    <location>
        <begin position="54"/>
        <end position="133"/>
    </location>
</feature>
<feature type="compositionally biased region" description="Basic residues" evidence="4">
    <location>
        <begin position="114"/>
        <end position="125"/>
    </location>
</feature>
<keyword evidence="7" id="KW-1185">Reference proteome</keyword>
<organism evidence="6 7">
    <name type="scientific">Coniophora puteana (strain RWD-64-598)</name>
    <name type="common">Brown rot fungus</name>
    <dbReference type="NCBI Taxonomy" id="741705"/>
    <lineage>
        <taxon>Eukaryota</taxon>
        <taxon>Fungi</taxon>
        <taxon>Dikarya</taxon>
        <taxon>Basidiomycota</taxon>
        <taxon>Agaricomycotina</taxon>
        <taxon>Agaricomycetes</taxon>
        <taxon>Agaricomycetidae</taxon>
        <taxon>Boletales</taxon>
        <taxon>Coniophorineae</taxon>
        <taxon>Coniophoraceae</taxon>
        <taxon>Coniophora</taxon>
    </lineage>
</organism>
<comment type="subcellular location">
    <subcellularLocation>
        <location evidence="1">Nucleus</location>
    </subcellularLocation>
</comment>
<dbReference type="Proteomes" id="UP000053558">
    <property type="component" value="Unassembled WGS sequence"/>
</dbReference>
<dbReference type="GO" id="GO:0003684">
    <property type="term" value="F:damaged DNA binding"/>
    <property type="evidence" value="ECO:0007669"/>
    <property type="project" value="TreeGrafter"/>
</dbReference>
<keyword evidence="3" id="KW-0539">Nucleus</keyword>
<dbReference type="EMBL" id="JH711590">
    <property type="protein sequence ID" value="EIW74925.1"/>
    <property type="molecule type" value="Genomic_DNA"/>
</dbReference>
<feature type="compositionally biased region" description="Basic and acidic residues" evidence="4">
    <location>
        <begin position="103"/>
        <end position="113"/>
    </location>
</feature>
<evidence type="ECO:0000256" key="1">
    <source>
        <dbReference type="ARBA" id="ARBA00004123"/>
    </source>
</evidence>
<dbReference type="Pfam" id="PF08573">
    <property type="entry name" value="SAE2"/>
    <property type="match status" value="1"/>
</dbReference>
<dbReference type="RefSeq" id="XP_007774785.1">
    <property type="nucleotide sequence ID" value="XM_007776595.1"/>
</dbReference>
<accession>A0A5M3M807</accession>
<sequence length="166" mass="19202">TINSAFMINPDANDGCAYAYDSVVRNREERRHMDAGDCECCRAYYENVGPMPRRLQQPLWRSPSTTPRKEQRQQEQHGLGAASSSHRKHRNSFRNPSEDDEAENKRDEIEAHKKAISKHRYHWPRAKTPPGYWDIGFPSTPEVDAINARASAMHRDKRRAVEREAS</sequence>